<evidence type="ECO:0000256" key="1">
    <source>
        <dbReference type="SAM" id="Phobius"/>
    </source>
</evidence>
<dbReference type="Proteomes" id="UP001214250">
    <property type="component" value="Chromosome 1"/>
</dbReference>
<gene>
    <name evidence="2" type="ORF">PQO03_07035</name>
</gene>
<accession>A0ABY7VRI0</accession>
<keyword evidence="1" id="KW-0812">Transmembrane</keyword>
<protein>
    <recommendedName>
        <fullName evidence="4">Glycoamylase-like domain-containing protein</fullName>
    </recommendedName>
</protein>
<dbReference type="RefSeq" id="WP_274149056.1">
    <property type="nucleotide sequence ID" value="NZ_CP117811.1"/>
</dbReference>
<evidence type="ECO:0000313" key="2">
    <source>
        <dbReference type="EMBL" id="WDE95471.1"/>
    </source>
</evidence>
<dbReference type="Gene3D" id="1.50.10.140">
    <property type="match status" value="1"/>
</dbReference>
<proteinExistence type="predicted"/>
<evidence type="ECO:0000313" key="3">
    <source>
        <dbReference type="Proteomes" id="UP001214250"/>
    </source>
</evidence>
<dbReference type="EMBL" id="CP117811">
    <property type="protein sequence ID" value="WDE95471.1"/>
    <property type="molecule type" value="Genomic_DNA"/>
</dbReference>
<feature type="transmembrane region" description="Helical" evidence="1">
    <location>
        <begin position="72"/>
        <end position="92"/>
    </location>
</feature>
<organism evidence="2 3">
    <name type="scientific">Lentisphaera profundi</name>
    <dbReference type="NCBI Taxonomy" id="1658616"/>
    <lineage>
        <taxon>Bacteria</taxon>
        <taxon>Pseudomonadati</taxon>
        <taxon>Lentisphaerota</taxon>
        <taxon>Lentisphaeria</taxon>
        <taxon>Lentisphaerales</taxon>
        <taxon>Lentisphaeraceae</taxon>
        <taxon>Lentisphaera</taxon>
    </lineage>
</organism>
<keyword evidence="1" id="KW-1133">Transmembrane helix</keyword>
<evidence type="ECO:0008006" key="4">
    <source>
        <dbReference type="Google" id="ProtNLM"/>
    </source>
</evidence>
<name>A0ABY7VRI0_9BACT</name>
<keyword evidence="3" id="KW-1185">Reference proteome</keyword>
<keyword evidence="1" id="KW-0472">Membrane</keyword>
<sequence>MYRFKCEFCGSLLEHQRDISGMRIQCGNCDKKFNAVLYAVPDKLTCTEGGVKESFNSPRKTHKSRALKNKQFPVFIFLSVCVAICIALVMSFNNMSKDNGEVKELEIVTNEKMKHVRPPKYQDSKYQSYLKDACAFYGLLRAEKGLYLDLITIPQKEDYRVSTASTGIGLVALAISAELSFDNEVEPKIIETLETCLAKTSGIHLKRNKSGLFYHFIDARDGGRWGKSEFSTIDTALLVAGATFCRNQFPDNKKIQSLTQELWDSVNWELCRFDDHHYYLTQDEHGVGGAKTRLFNEYLLLADYVSFSLNEKETDMNQAWRKKFYKDHGVITDSPGHFLPLFTFQFPLYLSPYRVKDPVFIKESLQAMKVDRMWWYDQLSKKGLWGSSAGASIRGYGVDSTERNSDMVLCMPSVGGFIPFATQAELDFDILLNNKDLIYELNGLRIPWRASYRKTEWRARAIQGIDFSPLLFGLAGHESALGLEYFAQKSKLTYRR</sequence>
<reference evidence="2 3" key="1">
    <citation type="submission" date="2023-02" db="EMBL/GenBank/DDBJ databases">
        <title>Genome sequence of Lentisphaera profundi SAORIC-696.</title>
        <authorList>
            <person name="Kim e."/>
            <person name="Cho J.-C."/>
            <person name="Choi A."/>
            <person name="Kang I."/>
        </authorList>
    </citation>
    <scope>NUCLEOTIDE SEQUENCE [LARGE SCALE GENOMIC DNA]</scope>
    <source>
        <strain evidence="2 3">SAORIC-696</strain>
    </source>
</reference>